<dbReference type="GO" id="GO:0046872">
    <property type="term" value="F:metal ion binding"/>
    <property type="evidence" value="ECO:0007669"/>
    <property type="project" value="UniProtKB-KW"/>
</dbReference>
<keyword evidence="5" id="KW-0028">Amino-acid biosynthesis</keyword>
<name>A0A2I1RBS3_9ACTN</name>
<evidence type="ECO:0000256" key="5">
    <source>
        <dbReference type="ARBA" id="ARBA00022605"/>
    </source>
</evidence>
<gene>
    <name evidence="18" type="ORF">CYJ73_06815</name>
</gene>
<keyword evidence="7" id="KW-0288">FMN</keyword>
<dbReference type="InterPro" id="IPR002489">
    <property type="entry name" value="Glu_synth_asu_C"/>
</dbReference>
<evidence type="ECO:0000256" key="2">
    <source>
        <dbReference type="ARBA" id="ARBA00001927"/>
    </source>
</evidence>
<proteinExistence type="inferred from homology"/>
<evidence type="ECO:0000256" key="14">
    <source>
        <dbReference type="ARBA" id="ARBA00023164"/>
    </source>
</evidence>
<dbReference type="NCBIfam" id="NF008730">
    <property type="entry name" value="PRK11750.1"/>
    <property type="match status" value="1"/>
</dbReference>
<evidence type="ECO:0000256" key="6">
    <source>
        <dbReference type="ARBA" id="ARBA00022630"/>
    </source>
</evidence>
<reference evidence="18 19" key="1">
    <citation type="submission" date="2017-12" db="EMBL/GenBank/DDBJ databases">
        <title>Phylogenetic diversity of female urinary microbiome.</title>
        <authorList>
            <person name="Thomas-White K."/>
            <person name="Wolfe A.J."/>
        </authorList>
    </citation>
    <scope>NUCLEOTIDE SEQUENCE [LARGE SCALE GENOMIC DNA]</scope>
    <source>
        <strain evidence="18 19">UMB0777</strain>
    </source>
</reference>
<dbReference type="PANTHER" id="PTHR11938">
    <property type="entry name" value="FAD NADPH DEHYDROGENASE/OXIDOREDUCTASE"/>
    <property type="match status" value="1"/>
</dbReference>
<evidence type="ECO:0000313" key="18">
    <source>
        <dbReference type="EMBL" id="PKZ66593.1"/>
    </source>
</evidence>
<dbReference type="STRING" id="2055.BCM27_15090"/>
<keyword evidence="12" id="KW-0408">Iron</keyword>
<dbReference type="SUPFAM" id="SSF51395">
    <property type="entry name" value="FMN-linked oxidoreductases"/>
    <property type="match status" value="1"/>
</dbReference>
<dbReference type="InterPro" id="IPR017932">
    <property type="entry name" value="GATase_2_dom"/>
</dbReference>
<evidence type="ECO:0000256" key="4">
    <source>
        <dbReference type="ARBA" id="ARBA00009716"/>
    </source>
</evidence>
<dbReference type="EMBL" id="PKJC01000003">
    <property type="protein sequence ID" value="PKZ66593.1"/>
    <property type="molecule type" value="Genomic_DNA"/>
</dbReference>
<dbReference type="GO" id="GO:0015930">
    <property type="term" value="F:glutamate synthase activity"/>
    <property type="evidence" value="ECO:0007669"/>
    <property type="project" value="InterPro"/>
</dbReference>
<keyword evidence="14" id="KW-0314">Glutamate biosynthesis</keyword>
<dbReference type="CDD" id="cd00982">
    <property type="entry name" value="gltB_C"/>
    <property type="match status" value="1"/>
</dbReference>
<dbReference type="RefSeq" id="WP_101819510.1">
    <property type="nucleotide sequence ID" value="NZ_PKJC01000003.1"/>
</dbReference>
<dbReference type="FunFam" id="2.160.20.60:FF:000001">
    <property type="entry name" value="Glutamate synthase, large subunit"/>
    <property type="match status" value="1"/>
</dbReference>
<organism evidence="18 19">
    <name type="scientific">Gordonia terrae</name>
    <dbReference type="NCBI Taxonomy" id="2055"/>
    <lineage>
        <taxon>Bacteria</taxon>
        <taxon>Bacillati</taxon>
        <taxon>Actinomycetota</taxon>
        <taxon>Actinomycetes</taxon>
        <taxon>Mycobacteriales</taxon>
        <taxon>Gordoniaceae</taxon>
        <taxon>Gordonia</taxon>
    </lineage>
</organism>
<keyword evidence="10" id="KW-0315">Glutamine amidotransferase</keyword>
<dbReference type="Pfam" id="PF00310">
    <property type="entry name" value="GATase_2"/>
    <property type="match status" value="1"/>
</dbReference>
<dbReference type="PROSITE" id="PS51278">
    <property type="entry name" value="GATASE_TYPE_2"/>
    <property type="match status" value="1"/>
</dbReference>
<dbReference type="Gene3D" id="2.160.20.60">
    <property type="entry name" value="Glutamate synthase, alpha subunit, C-terminal domain"/>
    <property type="match status" value="1"/>
</dbReference>
<dbReference type="CDD" id="cd00713">
    <property type="entry name" value="GltS"/>
    <property type="match status" value="1"/>
</dbReference>
<evidence type="ECO:0000313" key="19">
    <source>
        <dbReference type="Proteomes" id="UP000234662"/>
    </source>
</evidence>
<sequence>MLFSALPVKQGLYDPETEVDSCGVAMVTDIHGRRSHSIVADGLLALENLEHRGAAGAETNSGDGAGILIQLPDELLRDTVDFDLPDAAADGSNSYAAGTCFLPMDPDLRRAAIDRVETLAADEGITVLGWRDLPVDHEHADVGGTAVACMPYMMQLFVTVDPAPGAERIAGLALDRYIYPFRKQAERVTADIEEAGTGLYFPSLSSRTMVYKGMLTTMQLPLYYEDLRDDRCLSAIAIVHSRFSTNTFPSWPLAHPFRFVAHNGEINTVRGNRNRMRAREALLETDLIPGDLKRAFPICTPEASDSASLDEVLELLHLGGRDVHHAVMMMVPEAWENVPDMDPRRRAFLQFNASLMEAWDGPACVTFTDGTVVGAVLDRNGLRPGRWWQTRDGRVILASESGVLDVPVDEVISKGRLEPGRMFLVDTAQGRIIPDEELKSELMNAEAYDEWLHAGLLDIATLPDRPVFQPNHDTVVRRQISFGYTEEDLRVLLTPMAASGYEPLGSMGTDTPVAVLSQRSRLLYDYFVELFAQVTNPPLDAIREEIVTSMSRVMGPEQNLLRPTAASCRQIMVHWPVLDNAELAKLVHIDDDGDNPGLSAKVLRALYEVSEGGAGLAAALEDLRRRASQAIAEGHTTLVISDRLTDSEHAPIPSLLATSAVHHHLVRTKERTRVALVVESGDAREVHHIATLIGFGAAAVNPYLALETIEDLIAEGELTGVTRAKAIGNYLEALGKGVLKVMSKMGISTISSYTAAQAFEAVGLSSEVVREYFTRTVSRIEGVGLDELAEEVRIRHHRAFPENPTEQVYRRLEVGGEYQYRREGELHLFSPETIFLLQHATKTGRAEIFRKYSDEVDRLSREGGTLRGLFEFDLDAREPIPLDEVEPVEEIMKRFNTGAMSYGSISAEAHETIAMAMNRIGGRSNSGEGGEDVDRLYDPERRSAVKQVASGRFGVTSDYLINATDIQIKMAQGAKPGEGGQLPAYKVYPWIAKTRHSTPGVALISPPPHHDIYSIEDLAQLIHDLKNSNSQARIHVKLVSAVGVGTVATGVSKAHADVVLISGHDGGTGASPLTSLKHAGTPWEIGLADAQQTLMLNGLRDRITVQCDGALRTGRDVITAALLGAEEYGFSTAPLIVAGCIMMRVCHLDTCPVGVATQNPQLRSRFTGQVDHLVNFFRFIAEDVREYLARLGYRTLDDAIGQSQRLHTDTAVAHWKSAGLDLSPIFRKVADKGPSRRVRGQEHGLDRALDQTLIQLAEGALEDAHPVTLELPVRNVNRTVGTLLGSEVTRRYGADGLADDTITVRLQGSAGQSLGAFLPPGVTIRLTGDTNDYVGKGLCGGKIIVAPNPDALFVAEDQVIAGNTILYGATSGEVYLRGRVGERFSVRNSGATAVVEGVGDHACEYMTGGRVVVLGPTGRNLAAGMSGGIAFVHDLDQAKVNMAMVELLRPDPEDLAWLKRTVATHTELTGSAIGASILADWPRRCLAFTKVMPTDYKRVLDAARMAEAEGRDVDSAIMEAARG</sequence>
<dbReference type="FunFam" id="3.20.20.70:FF:000053">
    <property type="entry name" value="Glutamate synthase large subunit"/>
    <property type="match status" value="1"/>
</dbReference>
<dbReference type="Pfam" id="PF01493">
    <property type="entry name" value="GXGXG"/>
    <property type="match status" value="1"/>
</dbReference>
<dbReference type="GO" id="GO:0019676">
    <property type="term" value="P:ammonia assimilation cycle"/>
    <property type="evidence" value="ECO:0007669"/>
    <property type="project" value="TreeGrafter"/>
</dbReference>
<evidence type="ECO:0000256" key="15">
    <source>
        <dbReference type="ARBA" id="ARBA00023291"/>
    </source>
</evidence>
<protein>
    <submittedName>
        <fullName evidence="18">Glutamate synthase large subunit</fullName>
    </submittedName>
</protein>
<dbReference type="InterPro" id="IPR013785">
    <property type="entry name" value="Aldolase_TIM"/>
</dbReference>
<keyword evidence="13" id="KW-0411">Iron-sulfur</keyword>
<evidence type="ECO:0000259" key="17">
    <source>
        <dbReference type="PROSITE" id="PS51278"/>
    </source>
</evidence>
<evidence type="ECO:0000256" key="1">
    <source>
        <dbReference type="ARBA" id="ARBA00001917"/>
    </source>
</evidence>
<dbReference type="FunFam" id="3.60.20.10:FF:000001">
    <property type="entry name" value="Glutamate synthase, large subunit"/>
    <property type="match status" value="1"/>
</dbReference>
<evidence type="ECO:0000256" key="16">
    <source>
        <dbReference type="ARBA" id="ARBA00029440"/>
    </source>
</evidence>
<keyword evidence="8" id="KW-0479">Metal-binding</keyword>
<dbReference type="Proteomes" id="UP000234662">
    <property type="component" value="Unassembled WGS sequence"/>
</dbReference>
<evidence type="ECO:0000256" key="10">
    <source>
        <dbReference type="ARBA" id="ARBA00022962"/>
    </source>
</evidence>
<comment type="cofactor">
    <cofactor evidence="2">
        <name>[3Fe-4S] cluster</name>
        <dbReference type="ChEBI" id="CHEBI:21137"/>
    </cofactor>
</comment>
<keyword evidence="6" id="KW-0285">Flavoprotein</keyword>
<keyword evidence="15" id="KW-0003">3Fe-4S</keyword>
<keyword evidence="9" id="KW-0274">FAD</keyword>
<dbReference type="CDD" id="cd02808">
    <property type="entry name" value="GltS_FMN"/>
    <property type="match status" value="1"/>
</dbReference>
<dbReference type="GO" id="GO:0051538">
    <property type="term" value="F:3 iron, 4 sulfur cluster binding"/>
    <property type="evidence" value="ECO:0007669"/>
    <property type="project" value="UniProtKB-KW"/>
</dbReference>
<comment type="similarity">
    <text evidence="4">Belongs to the glutamate synthase family.</text>
</comment>
<evidence type="ECO:0000256" key="7">
    <source>
        <dbReference type="ARBA" id="ARBA00022643"/>
    </source>
</evidence>
<evidence type="ECO:0000256" key="13">
    <source>
        <dbReference type="ARBA" id="ARBA00023014"/>
    </source>
</evidence>
<dbReference type="Pfam" id="PF01645">
    <property type="entry name" value="Glu_synthase"/>
    <property type="match status" value="1"/>
</dbReference>
<comment type="pathway">
    <text evidence="16">Amino-acid biosynthesis.</text>
</comment>
<evidence type="ECO:0000256" key="8">
    <source>
        <dbReference type="ARBA" id="ARBA00022723"/>
    </source>
</evidence>
<evidence type="ECO:0000256" key="9">
    <source>
        <dbReference type="ARBA" id="ARBA00022827"/>
    </source>
</evidence>
<feature type="domain" description="Glutamine amidotransferase type-2" evidence="17">
    <location>
        <begin position="22"/>
        <end position="428"/>
    </location>
</feature>
<dbReference type="GO" id="GO:0006537">
    <property type="term" value="P:glutamate biosynthetic process"/>
    <property type="evidence" value="ECO:0007669"/>
    <property type="project" value="UniProtKB-KW"/>
</dbReference>
<dbReference type="InterPro" id="IPR036485">
    <property type="entry name" value="Glu_synth_asu_C_sf"/>
</dbReference>
<evidence type="ECO:0000256" key="12">
    <source>
        <dbReference type="ARBA" id="ARBA00023004"/>
    </source>
</evidence>
<dbReference type="SUPFAM" id="SSF69336">
    <property type="entry name" value="Alpha subunit of glutamate synthase, C-terminal domain"/>
    <property type="match status" value="1"/>
</dbReference>
<dbReference type="Gene3D" id="3.60.20.10">
    <property type="entry name" value="Glutamine Phosphoribosylpyrophosphate, subunit 1, domain 1"/>
    <property type="match status" value="1"/>
</dbReference>
<evidence type="ECO:0000256" key="11">
    <source>
        <dbReference type="ARBA" id="ARBA00023002"/>
    </source>
</evidence>
<dbReference type="Pfam" id="PF04898">
    <property type="entry name" value="Glu_syn_central"/>
    <property type="match status" value="1"/>
</dbReference>
<keyword evidence="11" id="KW-0560">Oxidoreductase</keyword>
<dbReference type="SUPFAM" id="SSF56235">
    <property type="entry name" value="N-terminal nucleophile aminohydrolases (Ntn hydrolases)"/>
    <property type="match status" value="1"/>
</dbReference>
<dbReference type="InterPro" id="IPR050711">
    <property type="entry name" value="ET-N_metabolism_enzyme"/>
</dbReference>
<comment type="caution">
    <text evidence="18">The sequence shown here is derived from an EMBL/GenBank/DDBJ whole genome shotgun (WGS) entry which is preliminary data.</text>
</comment>
<dbReference type="InterPro" id="IPR029055">
    <property type="entry name" value="Ntn_hydrolases_N"/>
</dbReference>
<accession>A0A2I1RBS3</accession>
<evidence type="ECO:0000256" key="3">
    <source>
        <dbReference type="ARBA" id="ARBA00001974"/>
    </source>
</evidence>
<dbReference type="InterPro" id="IPR002932">
    <property type="entry name" value="Glu_synthdom"/>
</dbReference>
<dbReference type="InterPro" id="IPR006982">
    <property type="entry name" value="Glu_synth_centr_N"/>
</dbReference>
<dbReference type="Gene3D" id="3.20.20.70">
    <property type="entry name" value="Aldolase class I"/>
    <property type="match status" value="2"/>
</dbReference>
<dbReference type="PANTHER" id="PTHR11938:SF133">
    <property type="entry name" value="GLUTAMATE SYNTHASE (NADH)"/>
    <property type="match status" value="1"/>
</dbReference>
<comment type="cofactor">
    <cofactor evidence="3">
        <name>FAD</name>
        <dbReference type="ChEBI" id="CHEBI:57692"/>
    </cofactor>
</comment>
<dbReference type="FunFam" id="3.20.20.70:FF:000031">
    <property type="entry name" value="Glutamate synthase 1 [NADH]"/>
    <property type="match status" value="1"/>
</dbReference>
<comment type="cofactor">
    <cofactor evidence="1">
        <name>FMN</name>
        <dbReference type="ChEBI" id="CHEBI:58210"/>
    </cofactor>
</comment>